<keyword evidence="1 4" id="KW-0808">Transferase</keyword>
<dbReference type="GO" id="GO:0008080">
    <property type="term" value="F:N-acetyltransferase activity"/>
    <property type="evidence" value="ECO:0007669"/>
    <property type="project" value="UniProtKB-ARBA"/>
</dbReference>
<evidence type="ECO:0000259" key="3">
    <source>
        <dbReference type="PROSITE" id="PS51186"/>
    </source>
</evidence>
<evidence type="ECO:0000256" key="1">
    <source>
        <dbReference type="ARBA" id="ARBA00022679"/>
    </source>
</evidence>
<dbReference type="PANTHER" id="PTHR10908">
    <property type="entry name" value="SEROTONIN N-ACETYLTRANSFERASE"/>
    <property type="match status" value="1"/>
</dbReference>
<protein>
    <submittedName>
        <fullName evidence="4">Acetyltransferase</fullName>
    </submittedName>
</protein>
<dbReference type="SUPFAM" id="SSF55729">
    <property type="entry name" value="Acyl-CoA N-acyltransferases (Nat)"/>
    <property type="match status" value="1"/>
</dbReference>
<dbReference type="InterPro" id="IPR000182">
    <property type="entry name" value="GNAT_dom"/>
</dbReference>
<name>A0A087DIW6_9BIFI</name>
<dbReference type="PROSITE" id="PS51186">
    <property type="entry name" value="GNAT"/>
    <property type="match status" value="1"/>
</dbReference>
<gene>
    <name evidence="4" type="ORF">BSCA_0496</name>
</gene>
<comment type="caution">
    <text evidence="4">The sequence shown here is derived from an EMBL/GenBank/DDBJ whole genome shotgun (WGS) entry which is preliminary data.</text>
</comment>
<proteinExistence type="predicted"/>
<dbReference type="AlphaFoldDB" id="A0A087DIW6"/>
<dbReference type="Pfam" id="PF00583">
    <property type="entry name" value="Acetyltransf_1"/>
    <property type="match status" value="1"/>
</dbReference>
<keyword evidence="2" id="KW-0012">Acyltransferase</keyword>
<evidence type="ECO:0000313" key="5">
    <source>
        <dbReference type="Proteomes" id="UP000029033"/>
    </source>
</evidence>
<dbReference type="eggNOG" id="COG3153">
    <property type="taxonomic scope" value="Bacteria"/>
</dbReference>
<evidence type="ECO:0000313" key="4">
    <source>
        <dbReference type="EMBL" id="KFI95466.1"/>
    </source>
</evidence>
<dbReference type="Proteomes" id="UP000029033">
    <property type="component" value="Unassembled WGS sequence"/>
</dbReference>
<accession>A0A087DIW6</accession>
<dbReference type="STRING" id="158787.BSCA_0496"/>
<evidence type="ECO:0000256" key="2">
    <source>
        <dbReference type="ARBA" id="ARBA00023315"/>
    </source>
</evidence>
<keyword evidence="5" id="KW-1185">Reference proteome</keyword>
<dbReference type="EMBL" id="JGZO01000002">
    <property type="protein sequence ID" value="KFI95466.1"/>
    <property type="molecule type" value="Genomic_DNA"/>
</dbReference>
<dbReference type="Gene3D" id="3.40.630.30">
    <property type="match status" value="1"/>
</dbReference>
<reference evidence="4 5" key="1">
    <citation type="submission" date="2014-03" db="EMBL/GenBank/DDBJ databases">
        <title>Genomics of Bifidobacteria.</title>
        <authorList>
            <person name="Ventura M."/>
            <person name="Milani C."/>
            <person name="Lugli G.A."/>
        </authorList>
    </citation>
    <scope>NUCLEOTIDE SEQUENCE [LARGE SCALE GENOMIC DNA]</scope>
    <source>
        <strain evidence="4 5">LMG 21589</strain>
    </source>
</reference>
<dbReference type="PANTHER" id="PTHR10908:SF0">
    <property type="entry name" value="SEROTONIN N-ACETYLTRANSFERASE"/>
    <property type="match status" value="1"/>
</dbReference>
<feature type="domain" description="N-acetyltransferase" evidence="3">
    <location>
        <begin position="11"/>
        <end position="169"/>
    </location>
</feature>
<sequence length="170" mass="18650">MDGGGTTVGRMMIRHATLEDAPAIAALEAECFPAAEAATRADIEDRLRVYPDHFWLLFDGDELVSFVNGMVTDLPDLTDDMYEDASMHDGHGAWQMVFGVDTAPARQGSGCASRTMRAAIDESRAAGRKGMVLTCKERLIGFYEHFGYVDEGVSSSEHGGVVWHQMRLTF</sequence>
<organism evidence="4 5">
    <name type="scientific">Bifidobacterium scardovii</name>
    <dbReference type="NCBI Taxonomy" id="158787"/>
    <lineage>
        <taxon>Bacteria</taxon>
        <taxon>Bacillati</taxon>
        <taxon>Actinomycetota</taxon>
        <taxon>Actinomycetes</taxon>
        <taxon>Bifidobacteriales</taxon>
        <taxon>Bifidobacteriaceae</taxon>
        <taxon>Bifidobacterium</taxon>
    </lineage>
</organism>
<dbReference type="InterPro" id="IPR016181">
    <property type="entry name" value="Acyl_CoA_acyltransferase"/>
</dbReference>
<dbReference type="InterPro" id="IPR051635">
    <property type="entry name" value="SNAT-like"/>
</dbReference>